<evidence type="ECO:0000256" key="1">
    <source>
        <dbReference type="SAM" id="Phobius"/>
    </source>
</evidence>
<proteinExistence type="predicted"/>
<keyword evidence="1" id="KW-1133">Transmembrane helix</keyword>
<dbReference type="PATRIC" id="fig|280871.6.peg.373"/>
<evidence type="ECO:0000313" key="2">
    <source>
        <dbReference type="EMBL" id="KIU18589.1"/>
    </source>
</evidence>
<organism evidence="2 3">
    <name type="scientific">Mycolicibacterium llatzerense</name>
    <dbReference type="NCBI Taxonomy" id="280871"/>
    <lineage>
        <taxon>Bacteria</taxon>
        <taxon>Bacillati</taxon>
        <taxon>Actinomycetota</taxon>
        <taxon>Actinomycetes</taxon>
        <taxon>Mycobacteriales</taxon>
        <taxon>Mycobacteriaceae</taxon>
        <taxon>Mycolicibacterium</taxon>
    </lineage>
</organism>
<evidence type="ECO:0000313" key="3">
    <source>
        <dbReference type="Proteomes" id="UP000032221"/>
    </source>
</evidence>
<keyword evidence="1" id="KW-0472">Membrane</keyword>
<protein>
    <submittedName>
        <fullName evidence="2">Uncharacterized protein</fullName>
    </submittedName>
</protein>
<gene>
    <name evidence="2" type="ORF">TL10_01825</name>
</gene>
<reference evidence="2 3" key="1">
    <citation type="submission" date="2015-01" db="EMBL/GenBank/DDBJ databases">
        <title>Genome sequence of Mycobacterium llatzerense and Mycobacterium immunogenum recovered from brain abscess.</title>
        <authorList>
            <person name="Greninger A.L."/>
            <person name="Langelier C."/>
            <person name="Cunningham G."/>
            <person name="Chiu C.Y."/>
            <person name="Miller S."/>
        </authorList>
    </citation>
    <scope>NUCLEOTIDE SEQUENCE [LARGE SCALE GENOMIC DNA]</scope>
    <source>
        <strain evidence="2 3">CLUC14</strain>
    </source>
</reference>
<comment type="caution">
    <text evidence="2">The sequence shown here is derived from an EMBL/GenBank/DDBJ whole genome shotgun (WGS) entry which is preliminary data.</text>
</comment>
<name>A0A0D1K148_9MYCO</name>
<sequence>MTHRSTRVHVGWRVVGLLVLIAGIIGMHSLIVAPAHSPSHHSQVAVHQHASASAAQTSLSDACDCNGHNGFHACVFVMTELLTILGLALLYWLGVAPAQNVQARIRQALRRRQRAPPWTVLTLAELSLLRI</sequence>
<keyword evidence="3" id="KW-1185">Reference proteome</keyword>
<keyword evidence="1" id="KW-0812">Transmembrane</keyword>
<dbReference type="AlphaFoldDB" id="A0A0D1K148"/>
<accession>A0A0D1K148</accession>
<dbReference type="OrthoDB" id="4640910at2"/>
<dbReference type="RefSeq" id="WP_043984288.1">
    <property type="nucleotide sequence ID" value="NZ_JXST01000002.1"/>
</dbReference>
<feature type="transmembrane region" description="Helical" evidence="1">
    <location>
        <begin position="12"/>
        <end position="33"/>
    </location>
</feature>
<dbReference type="Proteomes" id="UP000032221">
    <property type="component" value="Unassembled WGS sequence"/>
</dbReference>
<dbReference type="InterPro" id="IPR046151">
    <property type="entry name" value="DUF6153"/>
</dbReference>
<dbReference type="EMBL" id="JXST01000002">
    <property type="protein sequence ID" value="KIU18589.1"/>
    <property type="molecule type" value="Genomic_DNA"/>
</dbReference>
<feature type="transmembrane region" description="Helical" evidence="1">
    <location>
        <begin position="70"/>
        <end position="94"/>
    </location>
</feature>
<dbReference type="Pfam" id="PF19650">
    <property type="entry name" value="DUF6153"/>
    <property type="match status" value="1"/>
</dbReference>